<dbReference type="EMBL" id="VMNK01000014">
    <property type="protein sequence ID" value="TVO53857.1"/>
    <property type="molecule type" value="Genomic_DNA"/>
</dbReference>
<dbReference type="Proteomes" id="UP000319502">
    <property type="component" value="Unassembled WGS sequence"/>
</dbReference>
<protein>
    <submittedName>
        <fullName evidence="1">Uncharacterized protein</fullName>
    </submittedName>
</protein>
<organism evidence="1 2">
    <name type="scientific">Denitromonas halophila</name>
    <dbReference type="NCBI Taxonomy" id="1629404"/>
    <lineage>
        <taxon>Bacteria</taxon>
        <taxon>Pseudomonadati</taxon>
        <taxon>Pseudomonadota</taxon>
        <taxon>Betaproteobacteria</taxon>
        <taxon>Rhodocyclales</taxon>
        <taxon>Zoogloeaceae</taxon>
        <taxon>Denitromonas</taxon>
    </lineage>
</organism>
<proteinExistence type="predicted"/>
<comment type="caution">
    <text evidence="1">The sequence shown here is derived from an EMBL/GenBank/DDBJ whole genome shotgun (WGS) entry which is preliminary data.</text>
</comment>
<accession>A0A557QLS7</accession>
<name>A0A557QLS7_9RHOO</name>
<evidence type="ECO:0000313" key="2">
    <source>
        <dbReference type="Proteomes" id="UP000319502"/>
    </source>
</evidence>
<gene>
    <name evidence="1" type="ORF">FHP91_13755</name>
</gene>
<evidence type="ECO:0000313" key="1">
    <source>
        <dbReference type="EMBL" id="TVO53857.1"/>
    </source>
</evidence>
<dbReference type="AlphaFoldDB" id="A0A557QLS7"/>
<sequence length="120" mass="12983">MAATIPVQLGTLTVNVRTLTVREVYDWQAGIEAKLSGAVACNPVYDLALDDCGIDDLAMMSDATADQLAEYTHIELADVVRAARDLNPPFFRVRAWMADQIIGRQALALAAARETPPAQP</sequence>
<keyword evidence="2" id="KW-1185">Reference proteome</keyword>
<reference evidence="1 2" key="1">
    <citation type="submission" date="2019-07" db="EMBL/GenBank/DDBJ databases">
        <title>The pathways for chlorine oxyanion respiration interact through the shared metabolite chlorate.</title>
        <authorList>
            <person name="Barnum T.P."/>
            <person name="Cheng Y."/>
            <person name="Hill K.A."/>
            <person name="Lucas L.N."/>
            <person name="Carlson H.K."/>
            <person name="Coates J.D."/>
        </authorList>
    </citation>
    <scope>NUCLEOTIDE SEQUENCE [LARGE SCALE GENOMIC DNA]</scope>
    <source>
        <strain evidence="1 2">SFB-3</strain>
    </source>
</reference>
<dbReference type="RefSeq" id="WP_144310146.1">
    <property type="nucleotide sequence ID" value="NZ_VMNK01000014.1"/>
</dbReference>